<evidence type="ECO:0000313" key="7">
    <source>
        <dbReference type="EMBL" id="KAE9183448.1"/>
    </source>
</evidence>
<feature type="signal peptide" evidence="1">
    <location>
        <begin position="1"/>
        <end position="16"/>
    </location>
</feature>
<evidence type="ECO:0000313" key="5">
    <source>
        <dbReference type="EMBL" id="KAE9093825.1"/>
    </source>
</evidence>
<dbReference type="Proteomes" id="UP000429523">
    <property type="component" value="Unassembled WGS sequence"/>
</dbReference>
<proteinExistence type="predicted"/>
<evidence type="ECO:0000256" key="1">
    <source>
        <dbReference type="SAM" id="SignalP"/>
    </source>
</evidence>
<evidence type="ECO:0000313" key="11">
    <source>
        <dbReference type="Proteomes" id="UP000433483"/>
    </source>
</evidence>
<dbReference type="EMBL" id="QXGE01002633">
    <property type="protein sequence ID" value="KAE9280341.1"/>
    <property type="molecule type" value="Genomic_DNA"/>
</dbReference>
<evidence type="ECO:0000313" key="15">
    <source>
        <dbReference type="Proteomes" id="UP000441208"/>
    </source>
</evidence>
<dbReference type="Proteomes" id="UP000437068">
    <property type="component" value="Unassembled WGS sequence"/>
</dbReference>
<evidence type="ECO:0000313" key="16">
    <source>
        <dbReference type="Proteomes" id="UP000476176"/>
    </source>
</evidence>
<comment type="caution">
    <text evidence="9">The sequence shown here is derived from an EMBL/GenBank/DDBJ whole genome shotgun (WGS) entry which is preliminary data.</text>
</comment>
<evidence type="ECO:0000313" key="8">
    <source>
        <dbReference type="EMBL" id="KAE9186357.1"/>
    </source>
</evidence>
<accession>A0A6A4C3G6</accession>
<dbReference type="EMBL" id="QXGA01002665">
    <property type="protein sequence ID" value="KAE9093825.1"/>
    <property type="molecule type" value="Genomic_DNA"/>
</dbReference>
<dbReference type="EMBL" id="QXFX01002673">
    <property type="protein sequence ID" value="KAE9074687.1"/>
    <property type="molecule type" value="Genomic_DNA"/>
</dbReference>
<name>A0A6A4C3G6_9STRA</name>
<evidence type="ECO:0000313" key="6">
    <source>
        <dbReference type="EMBL" id="KAE9177836.1"/>
    </source>
</evidence>
<dbReference type="AlphaFoldDB" id="A0A6A4C3G6"/>
<dbReference type="Proteomes" id="UP000488956">
    <property type="component" value="Unassembled WGS sequence"/>
</dbReference>
<protein>
    <recommendedName>
        <fullName evidence="18">RxLR effector protein</fullName>
    </recommendedName>
</protein>
<evidence type="ECO:0000313" key="2">
    <source>
        <dbReference type="EMBL" id="KAE8923986.1"/>
    </source>
</evidence>
<dbReference type="Proteomes" id="UP000440732">
    <property type="component" value="Unassembled WGS sequence"/>
</dbReference>
<sequence length="57" mass="6211">MRIRLITTSFISLVSSSWTLSRWHSCGLSDDAAGGPPLSRFARGATLRVLPPPCVLR</sequence>
<evidence type="ECO:0000313" key="17">
    <source>
        <dbReference type="Proteomes" id="UP000488956"/>
    </source>
</evidence>
<evidence type="ECO:0000313" key="3">
    <source>
        <dbReference type="EMBL" id="KAE9074687.1"/>
    </source>
</evidence>
<dbReference type="EMBL" id="QXFZ01001674">
    <property type="protein sequence ID" value="KAE9086729.1"/>
    <property type="molecule type" value="Genomic_DNA"/>
</dbReference>
<evidence type="ECO:0000313" key="4">
    <source>
        <dbReference type="EMBL" id="KAE9086729.1"/>
    </source>
</evidence>
<keyword evidence="11" id="KW-1185">Reference proteome</keyword>
<dbReference type="EMBL" id="QXGB01002453">
    <property type="protein sequence ID" value="KAE9177836.1"/>
    <property type="molecule type" value="Genomic_DNA"/>
</dbReference>
<evidence type="ECO:0000313" key="9">
    <source>
        <dbReference type="EMBL" id="KAE9280341.1"/>
    </source>
</evidence>
<dbReference type="Proteomes" id="UP000476176">
    <property type="component" value="Unassembled WGS sequence"/>
</dbReference>
<dbReference type="Proteomes" id="UP000440367">
    <property type="component" value="Unassembled WGS sequence"/>
</dbReference>
<dbReference type="Proteomes" id="UP000441208">
    <property type="component" value="Unassembled WGS sequence"/>
</dbReference>
<keyword evidence="1" id="KW-0732">Signal</keyword>
<evidence type="ECO:0000313" key="14">
    <source>
        <dbReference type="Proteomes" id="UP000440732"/>
    </source>
</evidence>
<dbReference type="EMBL" id="QXGC01002647">
    <property type="protein sequence ID" value="KAE9183448.1"/>
    <property type="molecule type" value="Genomic_DNA"/>
</dbReference>
<evidence type="ECO:0000313" key="12">
    <source>
        <dbReference type="Proteomes" id="UP000437068"/>
    </source>
</evidence>
<evidence type="ECO:0000313" key="10">
    <source>
        <dbReference type="Proteomes" id="UP000429523"/>
    </source>
</evidence>
<dbReference type="Proteomes" id="UP000433483">
    <property type="component" value="Unassembled WGS sequence"/>
</dbReference>
<reference evidence="10 11" key="1">
    <citation type="submission" date="2018-08" db="EMBL/GenBank/DDBJ databases">
        <title>Genomic investigation of the strawberry pathogen Phytophthora fragariae indicates pathogenicity is determined by transcriptional variation in three key races.</title>
        <authorList>
            <person name="Adams T.M."/>
            <person name="Armitage A.D."/>
            <person name="Sobczyk M.K."/>
            <person name="Bates H.J."/>
            <person name="Dunwell J.M."/>
            <person name="Nellist C.F."/>
            <person name="Harrison R.J."/>
        </authorList>
    </citation>
    <scope>NUCLEOTIDE SEQUENCE [LARGE SCALE GENOMIC DNA]</scope>
    <source>
        <strain evidence="9 12">A4</strain>
        <strain evidence="8 13">BC-1</strain>
        <strain evidence="7 16">BC-23</strain>
        <strain evidence="6 11">NOV-27</strain>
        <strain evidence="5 14">NOV-5</strain>
        <strain evidence="4 15">NOV-71</strain>
        <strain evidence="2 10">NOV-9</strain>
        <strain evidence="3 17">ONT-3</strain>
    </source>
</reference>
<dbReference type="EMBL" id="QXGF01002621">
    <property type="protein sequence ID" value="KAE8923986.1"/>
    <property type="molecule type" value="Genomic_DNA"/>
</dbReference>
<organism evidence="9 12">
    <name type="scientific">Phytophthora fragariae</name>
    <dbReference type="NCBI Taxonomy" id="53985"/>
    <lineage>
        <taxon>Eukaryota</taxon>
        <taxon>Sar</taxon>
        <taxon>Stramenopiles</taxon>
        <taxon>Oomycota</taxon>
        <taxon>Peronosporomycetes</taxon>
        <taxon>Peronosporales</taxon>
        <taxon>Peronosporaceae</taxon>
        <taxon>Phytophthora</taxon>
    </lineage>
</organism>
<dbReference type="EMBL" id="QXGD01002613">
    <property type="protein sequence ID" value="KAE9186357.1"/>
    <property type="molecule type" value="Genomic_DNA"/>
</dbReference>
<gene>
    <name evidence="9" type="ORF">PF001_g24280</name>
    <name evidence="8" type="ORF">PF002_g25911</name>
    <name evidence="7" type="ORF">PF004_g23948</name>
    <name evidence="6" type="ORF">PF005_g24336</name>
    <name evidence="5" type="ORF">PF006_g24355</name>
    <name evidence="4" type="ORF">PF007_g20657</name>
    <name evidence="2" type="ORF">PF009_g25775</name>
    <name evidence="3" type="ORF">PF010_g24583</name>
</gene>
<feature type="chain" id="PRO_5036167259" description="RxLR effector protein" evidence="1">
    <location>
        <begin position="17"/>
        <end position="57"/>
    </location>
</feature>
<evidence type="ECO:0000313" key="13">
    <source>
        <dbReference type="Proteomes" id="UP000440367"/>
    </source>
</evidence>
<evidence type="ECO:0008006" key="18">
    <source>
        <dbReference type="Google" id="ProtNLM"/>
    </source>
</evidence>